<proteinExistence type="predicted"/>
<dbReference type="HOGENOM" id="CLU_000537_4_1_5"/>
<gene>
    <name evidence="2" type="ordered locus">Mnod_5358</name>
</gene>
<dbReference type="eggNOG" id="COG1819">
    <property type="taxonomic scope" value="Bacteria"/>
</dbReference>
<organism evidence="2 3">
    <name type="scientific">Methylobacterium nodulans (strain LMG 21967 / CNCM I-2342 / ORS 2060)</name>
    <dbReference type="NCBI Taxonomy" id="460265"/>
    <lineage>
        <taxon>Bacteria</taxon>
        <taxon>Pseudomonadati</taxon>
        <taxon>Pseudomonadota</taxon>
        <taxon>Alphaproteobacteria</taxon>
        <taxon>Hyphomicrobiales</taxon>
        <taxon>Methylobacteriaceae</taxon>
        <taxon>Methylobacterium</taxon>
    </lineage>
</organism>
<dbReference type="SUPFAM" id="SSF53756">
    <property type="entry name" value="UDP-Glycosyltransferase/glycogen phosphorylase"/>
    <property type="match status" value="1"/>
</dbReference>
<reference evidence="2 3" key="1">
    <citation type="submission" date="2009-01" db="EMBL/GenBank/DDBJ databases">
        <title>Complete sequence of chromosome of Methylobacterium nodulans ORS 2060.</title>
        <authorList>
            <consortium name="US DOE Joint Genome Institute"/>
            <person name="Lucas S."/>
            <person name="Copeland A."/>
            <person name="Lapidus A."/>
            <person name="Glavina del Rio T."/>
            <person name="Dalin E."/>
            <person name="Tice H."/>
            <person name="Bruce D."/>
            <person name="Goodwin L."/>
            <person name="Pitluck S."/>
            <person name="Sims D."/>
            <person name="Brettin T."/>
            <person name="Detter J.C."/>
            <person name="Han C."/>
            <person name="Larimer F."/>
            <person name="Land M."/>
            <person name="Hauser L."/>
            <person name="Kyrpides N."/>
            <person name="Ivanova N."/>
            <person name="Marx C.J."/>
            <person name="Richardson P."/>
        </authorList>
    </citation>
    <scope>NUCLEOTIDE SEQUENCE [LARGE SCALE GENOMIC DNA]</scope>
    <source>
        <strain evidence="3">LMG 21967 / CNCM I-2342 / ORS 2060</strain>
    </source>
</reference>
<dbReference type="PANTHER" id="PTHR48050">
    <property type="entry name" value="STEROL 3-BETA-GLUCOSYLTRANSFERASE"/>
    <property type="match status" value="1"/>
</dbReference>
<dbReference type="FunFam" id="3.40.50.2000:FF:000072">
    <property type="entry name" value="Glycosyl transferase"/>
    <property type="match status" value="1"/>
</dbReference>
<dbReference type="PANTHER" id="PTHR48050:SF13">
    <property type="entry name" value="STEROL 3-BETA-GLUCOSYLTRANSFERASE UGT80A2"/>
    <property type="match status" value="1"/>
</dbReference>
<keyword evidence="2" id="KW-0808">Transferase</keyword>
<dbReference type="EMBL" id="CP001349">
    <property type="protein sequence ID" value="ACL60203.1"/>
    <property type="molecule type" value="Genomic_DNA"/>
</dbReference>
<evidence type="ECO:0000313" key="2">
    <source>
        <dbReference type="EMBL" id="ACL60203.1"/>
    </source>
</evidence>
<dbReference type="GO" id="GO:0017000">
    <property type="term" value="P:antibiotic biosynthetic process"/>
    <property type="evidence" value="ECO:0007669"/>
    <property type="project" value="UniProtKB-ARBA"/>
</dbReference>
<accession>B8IML0</accession>
<dbReference type="GO" id="GO:0016758">
    <property type="term" value="F:hexosyltransferase activity"/>
    <property type="evidence" value="ECO:0007669"/>
    <property type="project" value="UniProtKB-ARBA"/>
</dbReference>
<dbReference type="GO" id="GO:0008194">
    <property type="term" value="F:UDP-glycosyltransferase activity"/>
    <property type="evidence" value="ECO:0007669"/>
    <property type="project" value="InterPro"/>
</dbReference>
<dbReference type="OrthoDB" id="6620093at2"/>
<dbReference type="Proteomes" id="UP000008207">
    <property type="component" value="Chromosome"/>
</dbReference>
<dbReference type="Gene3D" id="3.40.50.2000">
    <property type="entry name" value="Glycogen Phosphorylase B"/>
    <property type="match status" value="2"/>
</dbReference>
<dbReference type="STRING" id="460265.Mnod_5358"/>
<protein>
    <submittedName>
        <fullName evidence="2">Glycosyl transferase family 28</fullName>
    </submittedName>
</protein>
<keyword evidence="3" id="KW-1185">Reference proteome</keyword>
<name>B8IML0_METNO</name>
<evidence type="ECO:0000259" key="1">
    <source>
        <dbReference type="Pfam" id="PF06722"/>
    </source>
</evidence>
<dbReference type="AlphaFoldDB" id="B8IML0"/>
<dbReference type="RefSeq" id="WP_015931812.1">
    <property type="nucleotide sequence ID" value="NC_011894.1"/>
</dbReference>
<dbReference type="InterPro" id="IPR010610">
    <property type="entry name" value="EryCIII-like_C"/>
</dbReference>
<dbReference type="Pfam" id="PF06722">
    <property type="entry name" value="EryCIII-like_C"/>
    <property type="match status" value="1"/>
</dbReference>
<evidence type="ECO:0000313" key="3">
    <source>
        <dbReference type="Proteomes" id="UP000008207"/>
    </source>
</evidence>
<sequence length="433" mass="46603">MKLLLAATPLTGHVNPLLAVAQAASERGDEVVVTTSEDFRRKVEEAGFRCRPYADDHGPEYRETALPPGPERGRREFERRFIDGMPRQAELLRSLIAEERPDVVVAGSMFLGVLPLLLDSRKRPPIVTVNVSFLFLDRPDGAPLGPGLPPARDAIERARYAAIKAEVDAAFTDQVRAYTDAVLARSGLPGLPASLTQAILTLPDAVVQLGVPAFEYDFAPLPPQIRFVGALPPPAVSGPRPGWWADLDRARRIVLVTQGTLANADFGELVEPTFQALADRDDVLVVATTGGRPLDAIRFPVPANGRVATFLPFGDLMPRLDALVTNGGYGTVIAALQAGVPVVSAGLTEDKAEVGTRVGWSGVGINLAANRPDPQTLRRSIDAVLDEPGYRARAQAMAEEFARHDTPREILSVIDAVRQMHPAGRRDPNGPSC</sequence>
<feature type="domain" description="Erythromycin biosynthesis protein CIII-like C-terminal" evidence="1">
    <location>
        <begin position="278"/>
        <end position="413"/>
    </location>
</feature>
<dbReference type="CDD" id="cd03784">
    <property type="entry name" value="GT1_Gtf-like"/>
    <property type="match status" value="1"/>
</dbReference>
<dbReference type="InterPro" id="IPR050426">
    <property type="entry name" value="Glycosyltransferase_28"/>
</dbReference>
<dbReference type="InterPro" id="IPR002213">
    <property type="entry name" value="UDP_glucos_trans"/>
</dbReference>
<dbReference type="KEGG" id="mno:Mnod_5358"/>
<dbReference type="CAZy" id="GT1">
    <property type="family name" value="Glycosyltransferase Family 1"/>
</dbReference>